<proteinExistence type="predicted"/>
<sequence>MSRHTITPKNNQSMAASCCESITNIIIAVLIWLVTSIISAILMMIIVAAYFLFVKYMLEKNPDARCAITSMVGAISCPERHSPIMWMNPSSSCTWYTNLRHYCPVEDWKLFGV</sequence>
<name>A0A6C0DU94_9ZZZZ</name>
<protein>
    <submittedName>
        <fullName evidence="2">Uncharacterized protein</fullName>
    </submittedName>
</protein>
<dbReference type="EMBL" id="MN739678">
    <property type="protein sequence ID" value="QHT20526.1"/>
    <property type="molecule type" value="Genomic_DNA"/>
</dbReference>
<organism evidence="2">
    <name type="scientific">viral metagenome</name>
    <dbReference type="NCBI Taxonomy" id="1070528"/>
    <lineage>
        <taxon>unclassified sequences</taxon>
        <taxon>metagenomes</taxon>
        <taxon>organismal metagenomes</taxon>
    </lineage>
</organism>
<feature type="transmembrane region" description="Helical" evidence="1">
    <location>
        <begin position="25"/>
        <end position="53"/>
    </location>
</feature>
<keyword evidence="1" id="KW-0812">Transmembrane</keyword>
<reference evidence="2" key="1">
    <citation type="journal article" date="2020" name="Nature">
        <title>Giant virus diversity and host interactions through global metagenomics.</title>
        <authorList>
            <person name="Schulz F."/>
            <person name="Roux S."/>
            <person name="Paez-Espino D."/>
            <person name="Jungbluth S."/>
            <person name="Walsh D.A."/>
            <person name="Denef V.J."/>
            <person name="McMahon K.D."/>
            <person name="Konstantinidis K.T."/>
            <person name="Eloe-Fadrosh E.A."/>
            <person name="Kyrpides N.C."/>
            <person name="Woyke T."/>
        </authorList>
    </citation>
    <scope>NUCLEOTIDE SEQUENCE</scope>
    <source>
        <strain evidence="2">GVMAG-M-3300023174-60</strain>
    </source>
</reference>
<keyword evidence="1" id="KW-1133">Transmembrane helix</keyword>
<evidence type="ECO:0000313" key="2">
    <source>
        <dbReference type="EMBL" id="QHT20526.1"/>
    </source>
</evidence>
<keyword evidence="1" id="KW-0472">Membrane</keyword>
<accession>A0A6C0DU94</accession>
<evidence type="ECO:0000256" key="1">
    <source>
        <dbReference type="SAM" id="Phobius"/>
    </source>
</evidence>
<dbReference type="AlphaFoldDB" id="A0A6C0DU94"/>